<dbReference type="InterPro" id="IPR003953">
    <property type="entry name" value="FAD-dep_OxRdtase_2_FAD-bd"/>
</dbReference>
<gene>
    <name evidence="6" type="ORF">H8S45_14145</name>
</gene>
<dbReference type="Pfam" id="PF02910">
    <property type="entry name" value="Succ_DH_flav_C"/>
    <property type="match status" value="1"/>
</dbReference>
<dbReference type="EMBL" id="JACOPL010000020">
    <property type="protein sequence ID" value="MBC5726592.1"/>
    <property type="molecule type" value="Genomic_DNA"/>
</dbReference>
<dbReference type="InterPro" id="IPR030664">
    <property type="entry name" value="SdhA/FrdA/AprA"/>
</dbReference>
<reference evidence="6" key="1">
    <citation type="submission" date="2020-08" db="EMBL/GenBank/DDBJ databases">
        <title>Genome public.</title>
        <authorList>
            <person name="Liu C."/>
            <person name="Sun Q."/>
        </authorList>
    </citation>
    <scope>NUCLEOTIDE SEQUENCE</scope>
    <source>
        <strain evidence="6">NSJ-28</strain>
    </source>
</reference>
<evidence type="ECO:0000256" key="1">
    <source>
        <dbReference type="ARBA" id="ARBA00022630"/>
    </source>
</evidence>
<evidence type="ECO:0000313" key="7">
    <source>
        <dbReference type="Proteomes" id="UP000606499"/>
    </source>
</evidence>
<keyword evidence="3" id="KW-0175">Coiled coil</keyword>
<name>A0A923LZ07_9FIRM</name>
<dbReference type="PIRSF" id="PIRSF000171">
    <property type="entry name" value="SDHA_APRA_LASPO"/>
    <property type="match status" value="1"/>
</dbReference>
<dbReference type="PANTHER" id="PTHR11632">
    <property type="entry name" value="SUCCINATE DEHYDROGENASE 2 FLAVOPROTEIN SUBUNIT"/>
    <property type="match status" value="1"/>
</dbReference>
<dbReference type="SUPFAM" id="SSF51905">
    <property type="entry name" value="FAD/NAD(P)-binding domain"/>
    <property type="match status" value="1"/>
</dbReference>
<dbReference type="PRINTS" id="PR00469">
    <property type="entry name" value="PNDRDTASEII"/>
</dbReference>
<comment type="caution">
    <text evidence="6">The sequence shown here is derived from an EMBL/GenBank/DDBJ whole genome shotgun (WGS) entry which is preliminary data.</text>
</comment>
<evidence type="ECO:0000259" key="5">
    <source>
        <dbReference type="Pfam" id="PF02910"/>
    </source>
</evidence>
<dbReference type="SUPFAM" id="SSF46977">
    <property type="entry name" value="Succinate dehydrogenase/fumarate reductase flavoprotein C-terminal domain"/>
    <property type="match status" value="1"/>
</dbReference>
<dbReference type="PRINTS" id="PR00368">
    <property type="entry name" value="FADPNR"/>
</dbReference>
<evidence type="ECO:0000256" key="2">
    <source>
        <dbReference type="ARBA" id="ARBA00023002"/>
    </source>
</evidence>
<keyword evidence="2" id="KW-0560">Oxidoreductase</keyword>
<evidence type="ECO:0000259" key="4">
    <source>
        <dbReference type="Pfam" id="PF00890"/>
    </source>
</evidence>
<dbReference type="InterPro" id="IPR036188">
    <property type="entry name" value="FAD/NAD-bd_sf"/>
</dbReference>
<dbReference type="AlphaFoldDB" id="A0A923LZ07"/>
<dbReference type="InterPro" id="IPR015939">
    <property type="entry name" value="Fum_Rdtase/Succ_DH_flav-like_C"/>
</dbReference>
<protein>
    <submittedName>
        <fullName evidence="6">FAD-binding protein</fullName>
    </submittedName>
</protein>
<dbReference type="InterPro" id="IPR027477">
    <property type="entry name" value="Succ_DH/fumarate_Rdtase_cat_sf"/>
</dbReference>
<dbReference type="Proteomes" id="UP000606499">
    <property type="component" value="Unassembled WGS sequence"/>
</dbReference>
<organism evidence="6 7">
    <name type="scientific">Agathobaculum faecis</name>
    <dbReference type="NCBI Taxonomy" id="2763013"/>
    <lineage>
        <taxon>Bacteria</taxon>
        <taxon>Bacillati</taxon>
        <taxon>Bacillota</taxon>
        <taxon>Clostridia</taxon>
        <taxon>Eubacteriales</taxon>
        <taxon>Butyricicoccaceae</taxon>
        <taxon>Agathobaculum</taxon>
    </lineage>
</organism>
<feature type="coiled-coil region" evidence="3">
    <location>
        <begin position="474"/>
        <end position="501"/>
    </location>
</feature>
<feature type="domain" description="FAD-dependent oxidoreductase 2 FAD-binding" evidence="4">
    <location>
        <begin position="12"/>
        <end position="403"/>
    </location>
</feature>
<dbReference type="Gene3D" id="1.20.58.100">
    <property type="entry name" value="Fumarate reductase/succinate dehydrogenase flavoprotein-like, C-terminal domain"/>
    <property type="match status" value="1"/>
</dbReference>
<dbReference type="PANTHER" id="PTHR11632:SF51">
    <property type="entry name" value="SUCCINATE DEHYDROGENASE [UBIQUINONE] FLAVOPROTEIN SUBUNIT, MITOCHONDRIAL"/>
    <property type="match status" value="1"/>
</dbReference>
<dbReference type="Pfam" id="PF00890">
    <property type="entry name" value="FAD_binding_2"/>
    <property type="match status" value="1"/>
</dbReference>
<dbReference type="InterPro" id="IPR037099">
    <property type="entry name" value="Fum_R/Succ_DH_flav-like_C_sf"/>
</dbReference>
<keyword evidence="1" id="KW-0285">Flavoprotein</keyword>
<proteinExistence type="predicted"/>
<feature type="domain" description="Fumarate reductase/succinate dehydrogenase flavoprotein-like C-terminal" evidence="5">
    <location>
        <begin position="462"/>
        <end position="579"/>
    </location>
</feature>
<keyword evidence="7" id="KW-1185">Reference proteome</keyword>
<dbReference type="GO" id="GO:0033765">
    <property type="term" value="F:steroid dehydrogenase activity, acting on the CH-CH group of donors"/>
    <property type="evidence" value="ECO:0007669"/>
    <property type="project" value="UniProtKB-ARBA"/>
</dbReference>
<dbReference type="Gene3D" id="3.50.50.60">
    <property type="entry name" value="FAD/NAD(P)-binding domain"/>
    <property type="match status" value="1"/>
</dbReference>
<evidence type="ECO:0000313" key="6">
    <source>
        <dbReference type="EMBL" id="MBC5726592.1"/>
    </source>
</evidence>
<dbReference type="RefSeq" id="WP_054328215.1">
    <property type="nucleotide sequence ID" value="NZ_JACOPL010000020.1"/>
</dbReference>
<accession>A0A923LZ07</accession>
<sequence>MLQDFGRIIETDVVAVGGSGAGITAAVYAARAGARVALVSKGKIGVSGNAIMAGGGFGVDGESGKNLLHLDFADPSFTKERLFDCIVKESFYLADQNMVRQYVDDGPIVMKDYLGWAERAGQDFFCCPPANWIASGLSFTKALVQGLKETAGIQTFEDMMIVEVLTNEKTVCGAVGIDIYTGEAVLFRTKAVVIGTGGYMPFSMNNTVTDMTGDGPAMAYRAGARLTDMEFILSFPTAVVPQEMRGSIYPYVFEYNMRNLKYTIRDKNGDPLPIPEEVVKLSRGGKLSKLVTSYYFGYAADQGLAGPNGGFFYDYSANSREEKEAGLKIFYDRFDRWHRHGYYKGESLATVERMLFADEPIEVGIGAEYCMGGVEIDDQMQTGVDGLYVAGEAGSGVFGACRVGDGLVEMMCQGMRAGRNAAAYAEQSKLHALDEAQSAQCLNKIFGIFEHRGGMNALTLYEEIQKACDEGFGLIRSEERLKKALRRIEELEAEWKNVTLVSQSRAYNLEWLGALQTQNLLTCCKAGILAAIERKESRGCHIRKDYPQVDHDNYLIKYVHHDEAGEMKTEIRRPIADRMPLPTGKRENVIEYFLDPALKYKR</sequence>
<dbReference type="Gene3D" id="3.90.700.10">
    <property type="entry name" value="Succinate dehydrogenase/fumarate reductase flavoprotein, catalytic domain"/>
    <property type="match status" value="1"/>
</dbReference>
<evidence type="ECO:0000256" key="3">
    <source>
        <dbReference type="SAM" id="Coils"/>
    </source>
</evidence>